<dbReference type="Proteomes" id="UP000054549">
    <property type="component" value="Unassembled WGS sequence"/>
</dbReference>
<dbReference type="Gene3D" id="1.20.1410.10">
    <property type="entry name" value="I/LWEQ domain"/>
    <property type="match status" value="1"/>
</dbReference>
<dbReference type="EMBL" id="KN818225">
    <property type="protein sequence ID" value="KIL69746.1"/>
    <property type="molecule type" value="Genomic_DNA"/>
</dbReference>
<dbReference type="PANTHER" id="PTHR15492:SF1">
    <property type="entry name" value="CYCLIN-D1-BINDING PROTEIN 1"/>
    <property type="match status" value="1"/>
</dbReference>
<dbReference type="InterPro" id="IPR026907">
    <property type="entry name" value="GCIP-like"/>
</dbReference>
<dbReference type="PANTHER" id="PTHR15492">
    <property type="entry name" value="CYCLIN D1-BINDING PROTEIN 1"/>
    <property type="match status" value="1"/>
</dbReference>
<evidence type="ECO:0000256" key="2">
    <source>
        <dbReference type="ARBA" id="ARBA00004496"/>
    </source>
</evidence>
<evidence type="ECO:0000313" key="10">
    <source>
        <dbReference type="EMBL" id="KIL69746.1"/>
    </source>
</evidence>
<sequence length="346" mass="37984">MDDVQAALVLLCQACADALALIDSPPDPHQPSNTTDTLRNDLLSILSLIHHSVTKLALALKPSNPAYSASLSPLKDITNHVASIVHCARLFSASQGLTLIAEVNSVVKQVLDGIRSLAQTLLDVEAHTNRTASGKAGDEYMVRAAAVHDLIDKARTGLSIDNISAVRKLWLRDQASLDDGLNELVEMIDSNDAEDEVEEEEDGWDELGLATQKMSPIEVERAKKVQFVIRLSTLLHKYVSRDLLSSTYQKESNIHLDTLPQQSSALLVASDDLVATMYSPQDEESIAAELISFRTLIQNMRPLFDPLLEQNDKIKLRFRTCFDHILKAIDAVSDHCPSAISPSSFP</sequence>
<dbReference type="Pfam" id="PF13324">
    <property type="entry name" value="GCIP_N"/>
    <property type="match status" value="1"/>
</dbReference>
<comment type="similarity">
    <text evidence="3">Belongs to the CCNDBP1 family.</text>
</comment>
<keyword evidence="5" id="KW-0539">Nucleus</keyword>
<dbReference type="FunCoup" id="A0A0C2XJS0">
    <property type="interactions" value="279"/>
</dbReference>
<dbReference type="AlphaFoldDB" id="A0A0C2XJS0"/>
<evidence type="ECO:0000256" key="7">
    <source>
        <dbReference type="SAM" id="SignalP"/>
    </source>
</evidence>
<dbReference type="GO" id="GO:0005737">
    <property type="term" value="C:cytoplasm"/>
    <property type="evidence" value="ECO:0007669"/>
    <property type="project" value="UniProtKB-SubCell"/>
</dbReference>
<feature type="domain" description="Cyclin-D1-binding protein 1-like N-terminal" evidence="8">
    <location>
        <begin position="42"/>
        <end position="189"/>
    </location>
</feature>
<feature type="domain" description="Cyclin-D1-binding protein 1-like C-terminal" evidence="9">
    <location>
        <begin position="201"/>
        <end position="301"/>
    </location>
</feature>
<evidence type="ECO:0000256" key="4">
    <source>
        <dbReference type="ARBA" id="ARBA00022490"/>
    </source>
</evidence>
<feature type="chain" id="PRO_5002170858" description="Grap2 and cyclin-D-interacting-domain-containing protein" evidence="7">
    <location>
        <begin position="21"/>
        <end position="346"/>
    </location>
</feature>
<evidence type="ECO:0000256" key="3">
    <source>
        <dbReference type="ARBA" id="ARBA00008940"/>
    </source>
</evidence>
<dbReference type="GO" id="GO:0005634">
    <property type="term" value="C:nucleus"/>
    <property type="evidence" value="ECO:0007669"/>
    <property type="project" value="UniProtKB-SubCell"/>
</dbReference>
<dbReference type="Pfam" id="PF20936">
    <property type="entry name" value="GCIP_C"/>
    <property type="match status" value="1"/>
</dbReference>
<dbReference type="HOGENOM" id="CLU_059613_0_0_1"/>
<accession>A0A0C2XJS0</accession>
<dbReference type="Gene3D" id="1.20.1420.10">
    <property type="entry name" value="Talin, central domain"/>
    <property type="match status" value="1"/>
</dbReference>
<evidence type="ECO:0000259" key="8">
    <source>
        <dbReference type="Pfam" id="PF13324"/>
    </source>
</evidence>
<dbReference type="InParanoid" id="A0A0C2XJS0"/>
<protein>
    <recommendedName>
        <fullName evidence="12">Grap2 and cyclin-D-interacting-domain-containing protein</fullName>
    </recommendedName>
</protein>
<dbReference type="InterPro" id="IPR049318">
    <property type="entry name" value="GCIP_C"/>
</dbReference>
<comment type="subcellular location">
    <subcellularLocation>
        <location evidence="2">Cytoplasm</location>
    </subcellularLocation>
    <subcellularLocation>
        <location evidence="1">Nucleus</location>
    </subcellularLocation>
</comment>
<keyword evidence="4" id="KW-0963">Cytoplasm</keyword>
<evidence type="ECO:0000259" key="9">
    <source>
        <dbReference type="Pfam" id="PF20936"/>
    </source>
</evidence>
<reference evidence="10 11" key="1">
    <citation type="submission" date="2014-04" db="EMBL/GenBank/DDBJ databases">
        <title>Evolutionary Origins and Diversification of the Mycorrhizal Mutualists.</title>
        <authorList>
            <consortium name="DOE Joint Genome Institute"/>
            <consortium name="Mycorrhizal Genomics Consortium"/>
            <person name="Kohler A."/>
            <person name="Kuo A."/>
            <person name="Nagy L.G."/>
            <person name="Floudas D."/>
            <person name="Copeland A."/>
            <person name="Barry K.W."/>
            <person name="Cichocki N."/>
            <person name="Veneault-Fourrey C."/>
            <person name="LaButti K."/>
            <person name="Lindquist E.A."/>
            <person name="Lipzen A."/>
            <person name="Lundell T."/>
            <person name="Morin E."/>
            <person name="Murat C."/>
            <person name="Riley R."/>
            <person name="Ohm R."/>
            <person name="Sun H."/>
            <person name="Tunlid A."/>
            <person name="Henrissat B."/>
            <person name="Grigoriev I.V."/>
            <person name="Hibbett D.S."/>
            <person name="Martin F."/>
        </authorList>
    </citation>
    <scope>NUCLEOTIDE SEQUENCE [LARGE SCALE GENOMIC DNA]</scope>
    <source>
        <strain evidence="10 11">Koide BX008</strain>
    </source>
</reference>
<evidence type="ECO:0000256" key="1">
    <source>
        <dbReference type="ARBA" id="ARBA00004123"/>
    </source>
</evidence>
<dbReference type="STRING" id="946122.A0A0C2XJS0"/>
<evidence type="ECO:0000256" key="6">
    <source>
        <dbReference type="ARBA" id="ARBA00023306"/>
    </source>
</evidence>
<proteinExistence type="inferred from homology"/>
<evidence type="ECO:0000256" key="5">
    <source>
        <dbReference type="ARBA" id="ARBA00023242"/>
    </source>
</evidence>
<keyword evidence="6" id="KW-0131">Cell cycle</keyword>
<evidence type="ECO:0000313" key="11">
    <source>
        <dbReference type="Proteomes" id="UP000054549"/>
    </source>
</evidence>
<keyword evidence="11" id="KW-1185">Reference proteome</keyword>
<dbReference type="InterPro" id="IPR049317">
    <property type="entry name" value="GCIP-like_N"/>
</dbReference>
<evidence type="ECO:0008006" key="12">
    <source>
        <dbReference type="Google" id="ProtNLM"/>
    </source>
</evidence>
<keyword evidence="7" id="KW-0732">Signal</keyword>
<gene>
    <name evidence="10" type="ORF">M378DRAFT_69235</name>
</gene>
<dbReference type="OrthoDB" id="41588at2759"/>
<name>A0A0C2XJS0_AMAMK</name>
<feature type="signal peptide" evidence="7">
    <location>
        <begin position="1"/>
        <end position="20"/>
    </location>
</feature>
<organism evidence="10 11">
    <name type="scientific">Amanita muscaria (strain Koide BX008)</name>
    <dbReference type="NCBI Taxonomy" id="946122"/>
    <lineage>
        <taxon>Eukaryota</taxon>
        <taxon>Fungi</taxon>
        <taxon>Dikarya</taxon>
        <taxon>Basidiomycota</taxon>
        <taxon>Agaricomycotina</taxon>
        <taxon>Agaricomycetes</taxon>
        <taxon>Agaricomycetidae</taxon>
        <taxon>Agaricales</taxon>
        <taxon>Pluteineae</taxon>
        <taxon>Amanitaceae</taxon>
        <taxon>Amanita</taxon>
    </lineage>
</organism>